<dbReference type="Pfam" id="PF02607">
    <property type="entry name" value="B12-binding_2"/>
    <property type="match status" value="1"/>
</dbReference>
<dbReference type="InterPro" id="IPR006158">
    <property type="entry name" value="Cobalamin-bd"/>
</dbReference>
<dbReference type="InterPro" id="IPR036594">
    <property type="entry name" value="Meth_synthase_dom"/>
</dbReference>
<evidence type="ECO:0000313" key="2">
    <source>
        <dbReference type="EMBL" id="WPL15467.1"/>
    </source>
</evidence>
<organism evidence="2 3">
    <name type="scientific">Thiorhodovibrio winogradskyi</name>
    <dbReference type="NCBI Taxonomy" id="77007"/>
    <lineage>
        <taxon>Bacteria</taxon>
        <taxon>Pseudomonadati</taxon>
        <taxon>Pseudomonadota</taxon>
        <taxon>Gammaproteobacteria</taxon>
        <taxon>Chromatiales</taxon>
        <taxon>Chromatiaceae</taxon>
        <taxon>Thiorhodovibrio</taxon>
    </lineage>
</organism>
<dbReference type="PROSITE" id="PS51332">
    <property type="entry name" value="B12_BINDING"/>
    <property type="match status" value="1"/>
</dbReference>
<dbReference type="InterPro" id="IPR003759">
    <property type="entry name" value="Cbl-bd_cap"/>
</dbReference>
<keyword evidence="2" id="KW-0808">Transferase</keyword>
<dbReference type="InterPro" id="IPR036724">
    <property type="entry name" value="Cobalamin-bd_sf"/>
</dbReference>
<dbReference type="Gene3D" id="3.40.50.280">
    <property type="entry name" value="Cobalamin-binding domain"/>
    <property type="match status" value="1"/>
</dbReference>
<sequence length="234" mass="24815">MHDTNQMTEPVRAFVAALLAIDRLTLEDMVAGVVAADTLAPIDDLVVPALEFIGEQWEQGEVSLSQVYMSGRLCEELITGLPRLRFVEDGNGNGNGSGDGWGAEGATGDRPLRIGISTLDDYHLLGKRMVCAVLRASGYRVRDYGTADAATLAGHVVRDDVQVLLLSVLMLPSALRVKDLRAALDAAGQRTRILVGGAPFRFDPKLYLEVGADAAGATAADALALVRAAEEALT</sequence>
<keyword evidence="3" id="KW-1185">Reference proteome</keyword>
<dbReference type="GO" id="GO:0032259">
    <property type="term" value="P:methylation"/>
    <property type="evidence" value="ECO:0007669"/>
    <property type="project" value="UniProtKB-KW"/>
</dbReference>
<protein>
    <submittedName>
        <fullName evidence="2">Methyltransferase</fullName>
    </submittedName>
</protein>
<name>A0ABZ0S2I4_9GAMM</name>
<dbReference type="EMBL" id="CP121472">
    <property type="protein sequence ID" value="WPL15467.1"/>
    <property type="molecule type" value="Genomic_DNA"/>
</dbReference>
<proteinExistence type="predicted"/>
<keyword evidence="2" id="KW-0489">Methyltransferase</keyword>
<reference evidence="2 3" key="1">
    <citation type="journal article" date="2023" name="Microorganisms">
        <title>Thiorhodovibrio frisius and Trv. litoralis spp. nov., Two Novel Members from a Clade of Fastidious Purple Sulfur Bacteria That Exhibit Unique Red-Shifted Light-Harvesting Capabilities.</title>
        <authorList>
            <person name="Methner A."/>
            <person name="Kuzyk S.B."/>
            <person name="Petersen J."/>
            <person name="Bauer S."/>
            <person name="Brinkmann H."/>
            <person name="Sichau K."/>
            <person name="Wanner G."/>
            <person name="Wolf J."/>
            <person name="Neumann-Schaal M."/>
            <person name="Henke P."/>
            <person name="Tank M."/>
            <person name="Sproer C."/>
            <person name="Bunk B."/>
            <person name="Overmann J."/>
        </authorList>
    </citation>
    <scope>NUCLEOTIDE SEQUENCE [LARGE SCALE GENOMIC DNA]</scope>
    <source>
        <strain evidence="2 3">DSM 6702</strain>
    </source>
</reference>
<feature type="domain" description="B12-binding" evidence="1">
    <location>
        <begin position="110"/>
        <end position="234"/>
    </location>
</feature>
<dbReference type="Proteomes" id="UP001432180">
    <property type="component" value="Chromosome"/>
</dbReference>
<dbReference type="GO" id="GO:0008168">
    <property type="term" value="F:methyltransferase activity"/>
    <property type="evidence" value="ECO:0007669"/>
    <property type="project" value="UniProtKB-KW"/>
</dbReference>
<gene>
    <name evidence="2" type="ORF">Thiowin_00366</name>
</gene>
<dbReference type="Gene3D" id="1.10.1240.10">
    <property type="entry name" value="Methionine synthase domain"/>
    <property type="match status" value="1"/>
</dbReference>
<evidence type="ECO:0000313" key="3">
    <source>
        <dbReference type="Proteomes" id="UP001432180"/>
    </source>
</evidence>
<evidence type="ECO:0000259" key="1">
    <source>
        <dbReference type="PROSITE" id="PS51332"/>
    </source>
</evidence>
<dbReference type="SUPFAM" id="SSF52242">
    <property type="entry name" value="Cobalamin (vitamin B12)-binding domain"/>
    <property type="match status" value="1"/>
</dbReference>
<dbReference type="Pfam" id="PF02310">
    <property type="entry name" value="B12-binding"/>
    <property type="match status" value="1"/>
</dbReference>
<accession>A0ABZ0S2I4</accession>